<evidence type="ECO:0000313" key="2">
    <source>
        <dbReference type="EMBL" id="WXB15845.1"/>
    </source>
</evidence>
<accession>A0ABZ2LYP1</accession>
<dbReference type="InterPro" id="IPR013320">
    <property type="entry name" value="ConA-like_dom_sf"/>
</dbReference>
<dbReference type="SUPFAM" id="SSF49899">
    <property type="entry name" value="Concanavalin A-like lectins/glucanases"/>
    <property type="match status" value="1"/>
</dbReference>
<dbReference type="SUPFAM" id="SSF56300">
    <property type="entry name" value="Metallo-dependent phosphatases"/>
    <property type="match status" value="1"/>
</dbReference>
<keyword evidence="3" id="KW-1185">Reference proteome</keyword>
<dbReference type="Pfam" id="PF13385">
    <property type="entry name" value="Laminin_G_3"/>
    <property type="match status" value="1"/>
</dbReference>
<dbReference type="EMBL" id="CP089984">
    <property type="protein sequence ID" value="WXB15845.1"/>
    <property type="molecule type" value="Genomic_DNA"/>
</dbReference>
<name>A0ABZ2LYP1_9BACT</name>
<sequence length="640" mass="70018">MAFVACGLDDGGSDAPPPRADGSAPGVVTDSGAAAPKDGAGHSPVDAEVPACRPEPLPGHRFTLAVIPDTQYLFDKDRGDPRVLEASVRWIVEHAREHNIVFTAGLGDMTENHQPEEFEAIDRVYDIFDQNGVQYSLPAGNHDVTSSKLDDQRNPDEPYLKYFSPKRVMGNRTFGGATSNGFNTFYIFEGGGQKWLLLALDWRMSPSSMQWARDVIAQHPTLPVIVTTHELVDHRGVATDPPSDNAVLRDYGQKIWNELIQNNDQIFLTLNGHFWTPARTTKKNASGHDVHLHLTNYQDRYYGGSGMIRLYEFDLDRNTIDVSTHSPYMAAIPAAQRLPAQQAEVEMTGPNDRFVESIDFKSRFAAFSGIKPPAPPPSLPAEQVTIPGTLAYWRFDNESGDTGTGAVTGTIRDRSGRGNDLVRVTAAGGKDEDLAWAKDYHPSQPGHGSLLFKGSKTTPPSYLQTVDTAPLNGSKLETGYTIEAFVHLPDDCCDGHAWMGLLGRLGTGGDAGKTGSADHDDLLEPVATLSVTDGRGFQWAIYPLNYDGIKTNWSHIVYAQTWQHIALVNDGHRTIMYIDGAPVVRNPQNESIGISTVGRAWLVGATSYDNKIEQAFDGSLGDVRIVDHALPVDRFMTARP</sequence>
<gene>
    <name evidence="2" type="ORF">LZC94_00940</name>
</gene>
<evidence type="ECO:0000313" key="3">
    <source>
        <dbReference type="Proteomes" id="UP001370348"/>
    </source>
</evidence>
<protein>
    <submittedName>
        <fullName evidence="2">Uncharacterized protein</fullName>
    </submittedName>
</protein>
<dbReference type="Gene3D" id="2.60.120.200">
    <property type="match status" value="1"/>
</dbReference>
<reference evidence="2 3" key="1">
    <citation type="submission" date="2021-12" db="EMBL/GenBank/DDBJ databases">
        <title>Discovery of the Pendulisporaceae a myxobacterial family with distinct sporulation behavior and unique specialized metabolism.</title>
        <authorList>
            <person name="Garcia R."/>
            <person name="Popoff A."/>
            <person name="Bader C.D."/>
            <person name="Loehr J."/>
            <person name="Walesch S."/>
            <person name="Walt C."/>
            <person name="Boldt J."/>
            <person name="Bunk B."/>
            <person name="Haeckl F.J.F.P.J."/>
            <person name="Gunesch A.P."/>
            <person name="Birkelbach J."/>
            <person name="Nuebel U."/>
            <person name="Pietschmann T."/>
            <person name="Bach T."/>
            <person name="Mueller R."/>
        </authorList>
    </citation>
    <scope>NUCLEOTIDE SEQUENCE [LARGE SCALE GENOMIC DNA]</scope>
    <source>
        <strain evidence="2 3">MSr11954</strain>
    </source>
</reference>
<feature type="region of interest" description="Disordered" evidence="1">
    <location>
        <begin position="1"/>
        <end position="46"/>
    </location>
</feature>
<proteinExistence type="predicted"/>
<dbReference type="InterPro" id="IPR029052">
    <property type="entry name" value="Metallo-depent_PP-like"/>
</dbReference>
<dbReference type="RefSeq" id="WP_394825479.1">
    <property type="nucleotide sequence ID" value="NZ_CP089984.1"/>
</dbReference>
<dbReference type="Proteomes" id="UP001370348">
    <property type="component" value="Chromosome"/>
</dbReference>
<dbReference type="Gene3D" id="3.60.21.10">
    <property type="match status" value="1"/>
</dbReference>
<evidence type="ECO:0000256" key="1">
    <source>
        <dbReference type="SAM" id="MobiDB-lite"/>
    </source>
</evidence>
<organism evidence="2 3">
    <name type="scientific">Pendulispora albinea</name>
    <dbReference type="NCBI Taxonomy" id="2741071"/>
    <lineage>
        <taxon>Bacteria</taxon>
        <taxon>Pseudomonadati</taxon>
        <taxon>Myxococcota</taxon>
        <taxon>Myxococcia</taxon>
        <taxon>Myxococcales</taxon>
        <taxon>Sorangiineae</taxon>
        <taxon>Pendulisporaceae</taxon>
        <taxon>Pendulispora</taxon>
    </lineage>
</organism>